<reference evidence="1" key="1">
    <citation type="submission" date="2020-12" db="EMBL/GenBank/DDBJ databases">
        <title>Metabolic potential, ecology and presence of endohyphal bacteria is reflected in genomic diversity of Mucoromycotina.</title>
        <authorList>
            <person name="Muszewska A."/>
            <person name="Okrasinska A."/>
            <person name="Steczkiewicz K."/>
            <person name="Drgas O."/>
            <person name="Orlowska M."/>
            <person name="Perlinska-Lenart U."/>
            <person name="Aleksandrzak-Piekarczyk T."/>
            <person name="Szatraj K."/>
            <person name="Zielenkiewicz U."/>
            <person name="Pilsyk S."/>
            <person name="Malc E."/>
            <person name="Mieczkowski P."/>
            <person name="Kruszewska J.S."/>
            <person name="Biernat P."/>
            <person name="Pawlowska J."/>
        </authorList>
    </citation>
    <scope>NUCLEOTIDE SEQUENCE</scope>
    <source>
        <strain evidence="1">WA0000051536</strain>
    </source>
</reference>
<proteinExistence type="predicted"/>
<sequence length="155" mass="16835">MVSIAIVQIVGSTQGPVSVTIVSERGAIGCESDWTVYRIWKPARGGSLPNRGYHSNPLSFHHNSTQSTMYLKTFVQQVRIVTPRRAPAAALARTYSMIPSTPHVSASSPATGNSDMYATKAEHEEVHSTVYVSGDHHTADIEAPFTPSVNHVFDD</sequence>
<dbReference type="EMBL" id="JAEPRA010000010">
    <property type="protein sequence ID" value="KAG2179434.1"/>
    <property type="molecule type" value="Genomic_DNA"/>
</dbReference>
<accession>A0A8H7PTX5</accession>
<protein>
    <submittedName>
        <fullName evidence="1">Uncharacterized protein</fullName>
    </submittedName>
</protein>
<gene>
    <name evidence="1" type="ORF">INT44_006280</name>
</gene>
<evidence type="ECO:0000313" key="2">
    <source>
        <dbReference type="Proteomes" id="UP000612746"/>
    </source>
</evidence>
<name>A0A8H7PTX5_9FUNG</name>
<dbReference type="Proteomes" id="UP000612746">
    <property type="component" value="Unassembled WGS sequence"/>
</dbReference>
<keyword evidence="2" id="KW-1185">Reference proteome</keyword>
<organism evidence="1 2">
    <name type="scientific">Umbelopsis vinacea</name>
    <dbReference type="NCBI Taxonomy" id="44442"/>
    <lineage>
        <taxon>Eukaryota</taxon>
        <taxon>Fungi</taxon>
        <taxon>Fungi incertae sedis</taxon>
        <taxon>Mucoromycota</taxon>
        <taxon>Mucoromycotina</taxon>
        <taxon>Umbelopsidomycetes</taxon>
        <taxon>Umbelopsidales</taxon>
        <taxon>Umbelopsidaceae</taxon>
        <taxon>Umbelopsis</taxon>
    </lineage>
</organism>
<evidence type="ECO:0000313" key="1">
    <source>
        <dbReference type="EMBL" id="KAG2179434.1"/>
    </source>
</evidence>
<comment type="caution">
    <text evidence="1">The sequence shown here is derived from an EMBL/GenBank/DDBJ whole genome shotgun (WGS) entry which is preliminary data.</text>
</comment>
<dbReference type="AlphaFoldDB" id="A0A8H7PTX5"/>